<evidence type="ECO:0008006" key="4">
    <source>
        <dbReference type="Google" id="ProtNLM"/>
    </source>
</evidence>
<protein>
    <recommendedName>
        <fullName evidence="4">BNR/Asp-box repeat protein</fullName>
    </recommendedName>
</protein>
<reference evidence="2 3" key="1">
    <citation type="submission" date="2019-03" db="EMBL/GenBank/DDBJ databases">
        <title>Genomic Encyclopedia of Type Strains, Phase IV (KMG-IV): sequencing the most valuable type-strain genomes for metagenomic binning, comparative biology and taxonomic classification.</title>
        <authorList>
            <person name="Goeker M."/>
        </authorList>
    </citation>
    <scope>NUCLEOTIDE SEQUENCE [LARGE SCALE GENOMIC DNA]</scope>
    <source>
        <strain evidence="2 3">DSM 21667</strain>
    </source>
</reference>
<dbReference type="Proteomes" id="UP000295293">
    <property type="component" value="Unassembled WGS sequence"/>
</dbReference>
<organism evidence="2 3">
    <name type="scientific">Tahibacter aquaticus</name>
    <dbReference type="NCBI Taxonomy" id="520092"/>
    <lineage>
        <taxon>Bacteria</taxon>
        <taxon>Pseudomonadati</taxon>
        <taxon>Pseudomonadota</taxon>
        <taxon>Gammaproteobacteria</taxon>
        <taxon>Lysobacterales</taxon>
        <taxon>Rhodanobacteraceae</taxon>
        <taxon>Tahibacter</taxon>
    </lineage>
</organism>
<dbReference type="OrthoDB" id="5711096at2"/>
<proteinExistence type="predicted"/>
<dbReference type="InterPro" id="IPR052025">
    <property type="entry name" value="Xyloglucanase_GH74"/>
</dbReference>
<accession>A0A4R6YQS9</accession>
<keyword evidence="3" id="KW-1185">Reference proteome</keyword>
<name>A0A4R6YQS9_9GAMM</name>
<dbReference type="InterPro" id="IPR036278">
    <property type="entry name" value="Sialidase_sf"/>
</dbReference>
<evidence type="ECO:0000313" key="2">
    <source>
        <dbReference type="EMBL" id="TDR40357.1"/>
    </source>
</evidence>
<dbReference type="SUPFAM" id="SSF50939">
    <property type="entry name" value="Sialidases"/>
    <property type="match status" value="1"/>
</dbReference>
<dbReference type="AlphaFoldDB" id="A0A4R6YQS9"/>
<sequence length="741" mass="78508">MDRMFARLAAAVVLACTVPAFAATWTPLGPEGGPVSTMLVDPNVESWVYALGHAGLFRSEDSGYTWREAGKGLDSNSLFYAHLLVADRERPGRLYLFETDGRLMRSDDFGENWKPTGYCTPMPQLPLALVDGAGAGEELYLTLDQRFVYKSTDGGRSFAMLGNGLPDWRALASLAQDPLDPLHLIAGGGAIPFATDDPLPAMYQTRDGGLSWSEAGPAFTFSYTTQVQFFGNGWVAALSSGKLYVSSDSGQNWESRGDTDVQGMVMAVLPTIPQQAMLVDSRRCYRSADYFLTLDDCSNGLGGSAASVIAPRSLAAPLHAAHAYRVLLPNNNLGALAWNGDGERWETGSAGLRAESVRGLALLPQDSQQLFAGRVYSVPGRDPLARSMDGGGEWQTALGDTIKLVRELQIDPTQAATAATTHIYAAGGDNYSFGVNGAIVKSIDGGASWQILQGGLPAGGIGGITHRLALDPRSCAAPPASGACQSGPLQTVFALSDAQGSLSHYRVIKSNDAGAHWQASSSGLPLPLNEPDSQQVVLPTDLDFDSGDATLYLSTAAYYSSPDGSPLTPTIASGVFRSSDGGASWRQSSTGLPQVDGAADTYQPVRALVTHPRRGGRAWASALVPGAGSRIYKTVDGGDHWLPGGEELAQCDVRDLRIDPAAPQLIYAAGFALTGNHGCVFLSEDGGETWTALHAGLPVARVSDLRLDPQDQRTILVTTEHGVWLNKVAPDRIFNDNFGVD</sequence>
<dbReference type="RefSeq" id="WP_133820311.1">
    <property type="nucleotide sequence ID" value="NZ_SNZH01000013.1"/>
</dbReference>
<dbReference type="Gene3D" id="2.130.10.10">
    <property type="entry name" value="YVTN repeat-like/Quinoprotein amine dehydrogenase"/>
    <property type="match status" value="4"/>
</dbReference>
<dbReference type="PANTHER" id="PTHR43739:SF5">
    <property type="entry name" value="EXO-ALPHA-SIALIDASE"/>
    <property type="match status" value="1"/>
</dbReference>
<dbReference type="EMBL" id="SNZH01000013">
    <property type="protein sequence ID" value="TDR40357.1"/>
    <property type="molecule type" value="Genomic_DNA"/>
</dbReference>
<evidence type="ECO:0000313" key="3">
    <source>
        <dbReference type="Proteomes" id="UP000295293"/>
    </source>
</evidence>
<comment type="caution">
    <text evidence="2">The sequence shown here is derived from an EMBL/GenBank/DDBJ whole genome shotgun (WGS) entry which is preliminary data.</text>
</comment>
<dbReference type="PANTHER" id="PTHR43739">
    <property type="entry name" value="XYLOGLUCANASE (EUROFUNG)"/>
    <property type="match status" value="1"/>
</dbReference>
<feature type="chain" id="PRO_5020470552" description="BNR/Asp-box repeat protein" evidence="1">
    <location>
        <begin position="23"/>
        <end position="741"/>
    </location>
</feature>
<evidence type="ECO:0000256" key="1">
    <source>
        <dbReference type="SAM" id="SignalP"/>
    </source>
</evidence>
<dbReference type="SUPFAM" id="SSF110296">
    <property type="entry name" value="Oligoxyloglucan reducing end-specific cellobiohydrolase"/>
    <property type="match status" value="1"/>
</dbReference>
<dbReference type="GO" id="GO:0010411">
    <property type="term" value="P:xyloglucan metabolic process"/>
    <property type="evidence" value="ECO:0007669"/>
    <property type="project" value="TreeGrafter"/>
</dbReference>
<gene>
    <name evidence="2" type="ORF">DFR29_11357</name>
</gene>
<dbReference type="InterPro" id="IPR015943">
    <property type="entry name" value="WD40/YVTN_repeat-like_dom_sf"/>
</dbReference>
<keyword evidence="1" id="KW-0732">Signal</keyword>
<feature type="signal peptide" evidence="1">
    <location>
        <begin position="1"/>
        <end position="22"/>
    </location>
</feature>